<protein>
    <submittedName>
        <fullName evidence="3">Uncharacterized protein</fullName>
    </submittedName>
</protein>
<accession>A0A7W6ZMC9</accession>
<dbReference type="AlphaFoldDB" id="A0A7W6ZMC9"/>
<gene>
    <name evidence="2" type="ORF">GGE46_004983</name>
    <name evidence="3" type="ORF">GGE57_004980</name>
</gene>
<evidence type="ECO:0000313" key="4">
    <source>
        <dbReference type="Proteomes" id="UP000523431"/>
    </source>
</evidence>
<evidence type="ECO:0000313" key="3">
    <source>
        <dbReference type="EMBL" id="MBB4538199.1"/>
    </source>
</evidence>
<dbReference type="EMBL" id="JACIHU010000012">
    <property type="protein sequence ID" value="MBB4482370.1"/>
    <property type="molecule type" value="Genomic_DNA"/>
</dbReference>
<feature type="region of interest" description="Disordered" evidence="1">
    <location>
        <begin position="1"/>
        <end position="29"/>
    </location>
</feature>
<sequence length="29" mass="3131">MLAFKPLQMRQKKPAPSDEGSVPAAMLTS</sequence>
<dbReference type="EMBL" id="JACIID010000012">
    <property type="protein sequence ID" value="MBB4538199.1"/>
    <property type="molecule type" value="Genomic_DNA"/>
</dbReference>
<reference evidence="4 5" key="1">
    <citation type="submission" date="2020-08" db="EMBL/GenBank/DDBJ databases">
        <title>Genomic Encyclopedia of Type Strains, Phase IV (KMG-V): Genome sequencing to study the core and pangenomes of soil and plant-associated prokaryotes.</title>
        <authorList>
            <person name="Whitman W."/>
        </authorList>
    </citation>
    <scope>NUCLEOTIDE SEQUENCE [LARGE SCALE GENOMIC DNA]</scope>
    <source>
        <strain evidence="2 5">SEMIA 471</strain>
        <strain evidence="3 4">SEMIA 489</strain>
    </source>
</reference>
<dbReference type="Proteomes" id="UP000523431">
    <property type="component" value="Unassembled WGS sequence"/>
</dbReference>
<evidence type="ECO:0000256" key="1">
    <source>
        <dbReference type="SAM" id="MobiDB-lite"/>
    </source>
</evidence>
<name>A0A7W6ZMC9_RHIET</name>
<dbReference type="Proteomes" id="UP000557344">
    <property type="component" value="Unassembled WGS sequence"/>
</dbReference>
<organism evidence="3 4">
    <name type="scientific">Rhizobium etli</name>
    <dbReference type="NCBI Taxonomy" id="29449"/>
    <lineage>
        <taxon>Bacteria</taxon>
        <taxon>Pseudomonadati</taxon>
        <taxon>Pseudomonadota</taxon>
        <taxon>Alphaproteobacteria</taxon>
        <taxon>Hyphomicrobiales</taxon>
        <taxon>Rhizobiaceae</taxon>
        <taxon>Rhizobium/Agrobacterium group</taxon>
        <taxon>Rhizobium</taxon>
    </lineage>
</organism>
<comment type="caution">
    <text evidence="3">The sequence shown here is derived from an EMBL/GenBank/DDBJ whole genome shotgun (WGS) entry which is preliminary data.</text>
</comment>
<proteinExistence type="predicted"/>
<evidence type="ECO:0000313" key="5">
    <source>
        <dbReference type="Proteomes" id="UP000557344"/>
    </source>
</evidence>
<evidence type="ECO:0000313" key="2">
    <source>
        <dbReference type="EMBL" id="MBB4482370.1"/>
    </source>
</evidence>